<dbReference type="Gene3D" id="3.90.1580.10">
    <property type="entry name" value="paralog of FGE (formylglycine-generating enzyme)"/>
    <property type="match status" value="1"/>
</dbReference>
<feature type="transmembrane region" description="Helical" evidence="1">
    <location>
        <begin position="21"/>
        <end position="40"/>
    </location>
</feature>
<accession>A0ABV4HMA5</accession>
<dbReference type="PANTHER" id="PTHR23150">
    <property type="entry name" value="SULFATASE MODIFYING FACTOR 1, 2"/>
    <property type="match status" value="1"/>
</dbReference>
<dbReference type="Pfam" id="PF03781">
    <property type="entry name" value="FGE-sulfatase"/>
    <property type="match status" value="1"/>
</dbReference>
<name>A0ABV4HMA5_9GAMM</name>
<reference evidence="3 4" key="1">
    <citation type="submission" date="2024-07" db="EMBL/GenBank/DDBJ databases">
        <title>Luteimonas salilacus sp. nov., isolated from the shore soil of Salt Lake in Tibet of China.</title>
        <authorList>
            <person name="Zhang X."/>
            <person name="Li A."/>
        </authorList>
    </citation>
    <scope>NUCLEOTIDE SEQUENCE [LARGE SCALE GENOMIC DNA]</scope>
    <source>
        <strain evidence="3 4">B3-2-R+30</strain>
    </source>
</reference>
<dbReference type="EMBL" id="JBFWIC010000004">
    <property type="protein sequence ID" value="MEZ0473860.1"/>
    <property type="molecule type" value="Genomic_DNA"/>
</dbReference>
<sequence length="322" mass="34583">MKHAYRRFDRSGATGGIPRSQWLPVLAAIAAAAFLAGWLATARGPDAAAPPADVAAPEGMVYVPGGTTRIGAEDGTPAEQPVFDARVAPFFMDVHPVTVGEFRAFVEATGHVTEAERLGDAGVYDPGTGGWQLLPGADWRRPMGPEAPPAPDDHPVTQVSWNDAVAYAKWAGKRLPTEIEWEHAARNARNADGPYAWGDALVEEGQHRANTWQGPFPGGNTGEDGHLFTSPVGAYGATELGLTDMGGNVWEWTADWFRSYAERGRPFTPDATSEKAQRGGSFLCHVSYCHGYRVSARSRSTPDTALFHVGFRLVKDLESPAS</sequence>
<keyword evidence="1" id="KW-0812">Transmembrane</keyword>
<keyword evidence="1" id="KW-0472">Membrane</keyword>
<dbReference type="SUPFAM" id="SSF56436">
    <property type="entry name" value="C-type lectin-like"/>
    <property type="match status" value="1"/>
</dbReference>
<evidence type="ECO:0000256" key="1">
    <source>
        <dbReference type="SAM" id="Phobius"/>
    </source>
</evidence>
<keyword evidence="4" id="KW-1185">Reference proteome</keyword>
<evidence type="ECO:0000259" key="2">
    <source>
        <dbReference type="Pfam" id="PF03781"/>
    </source>
</evidence>
<dbReference type="InterPro" id="IPR005532">
    <property type="entry name" value="SUMF_dom"/>
</dbReference>
<proteinExistence type="predicted"/>
<evidence type="ECO:0000313" key="3">
    <source>
        <dbReference type="EMBL" id="MEZ0473860.1"/>
    </source>
</evidence>
<comment type="caution">
    <text evidence="3">The sequence shown here is derived from an EMBL/GenBank/DDBJ whole genome shotgun (WGS) entry which is preliminary data.</text>
</comment>
<dbReference type="InterPro" id="IPR051043">
    <property type="entry name" value="Sulfatase_Mod_Factor_Kinase"/>
</dbReference>
<dbReference type="PANTHER" id="PTHR23150:SF19">
    <property type="entry name" value="FORMYLGLYCINE-GENERATING ENZYME"/>
    <property type="match status" value="1"/>
</dbReference>
<evidence type="ECO:0000313" key="4">
    <source>
        <dbReference type="Proteomes" id="UP001566331"/>
    </source>
</evidence>
<organism evidence="3 4">
    <name type="scientific">Luteimonas salinilitoris</name>
    <dbReference type="NCBI Taxonomy" id="3237697"/>
    <lineage>
        <taxon>Bacteria</taxon>
        <taxon>Pseudomonadati</taxon>
        <taxon>Pseudomonadota</taxon>
        <taxon>Gammaproteobacteria</taxon>
        <taxon>Lysobacterales</taxon>
        <taxon>Lysobacteraceae</taxon>
        <taxon>Luteimonas</taxon>
    </lineage>
</organism>
<dbReference type="Proteomes" id="UP001566331">
    <property type="component" value="Unassembled WGS sequence"/>
</dbReference>
<dbReference type="InterPro" id="IPR042095">
    <property type="entry name" value="SUMF_sf"/>
</dbReference>
<dbReference type="InterPro" id="IPR016187">
    <property type="entry name" value="CTDL_fold"/>
</dbReference>
<feature type="domain" description="Sulfatase-modifying factor enzyme-like" evidence="2">
    <location>
        <begin position="58"/>
        <end position="315"/>
    </location>
</feature>
<gene>
    <name evidence="3" type="ORF">AB6713_04410</name>
</gene>
<protein>
    <submittedName>
        <fullName evidence="3">Formylglycine-generating enzyme family protein</fullName>
    </submittedName>
</protein>
<keyword evidence="1" id="KW-1133">Transmembrane helix</keyword>
<dbReference type="RefSeq" id="WP_370562574.1">
    <property type="nucleotide sequence ID" value="NZ_JBFWIB010000002.1"/>
</dbReference>